<sequence length="139" mass="15352">MLSDFFDVKDTMSLLDFSALSALAVASAGITQPCGCSKVSLAAWQSLPLSLELGAFEEIGTLVADPYAEATFAEYHPHGSRYDSIDAPIAPRYFPYNRSQVARCIDCRRCYLRYNEAGGYFTDLRIRALRPELLVDAAL</sequence>
<dbReference type="HOGENOM" id="CLU_138378_0_0_4"/>
<dbReference type="EMBL" id="HG322949">
    <property type="protein sequence ID" value="CDG84986.1"/>
    <property type="molecule type" value="Genomic_DNA"/>
</dbReference>
<dbReference type="Proteomes" id="UP000027604">
    <property type="component" value="Chromosome I"/>
</dbReference>
<organism evidence="1 2">
    <name type="scientific">Janthinobacterium agaricidamnosum NBRC 102515 = DSM 9628</name>
    <dbReference type="NCBI Taxonomy" id="1349767"/>
    <lineage>
        <taxon>Bacteria</taxon>
        <taxon>Pseudomonadati</taxon>
        <taxon>Pseudomonadota</taxon>
        <taxon>Betaproteobacteria</taxon>
        <taxon>Burkholderiales</taxon>
        <taxon>Oxalobacteraceae</taxon>
        <taxon>Janthinobacterium</taxon>
    </lineage>
</organism>
<keyword evidence="2" id="KW-1185">Reference proteome</keyword>
<dbReference type="AlphaFoldDB" id="W0VAU1"/>
<dbReference type="eggNOG" id="ENOG503360X">
    <property type="taxonomic scope" value="Bacteria"/>
</dbReference>
<proteinExistence type="predicted"/>
<evidence type="ECO:0000313" key="1">
    <source>
        <dbReference type="EMBL" id="CDG84986.1"/>
    </source>
</evidence>
<evidence type="ECO:0000313" key="2">
    <source>
        <dbReference type="Proteomes" id="UP000027604"/>
    </source>
</evidence>
<reference evidence="1 2" key="1">
    <citation type="journal article" date="2015" name="Genome Announc.">
        <title>Genome Sequence of Mushroom Soft-Rot Pathogen Janthinobacterium agaricidamnosum.</title>
        <authorList>
            <person name="Graupner K."/>
            <person name="Lackner G."/>
            <person name="Hertweck C."/>
        </authorList>
    </citation>
    <scope>NUCLEOTIDE SEQUENCE [LARGE SCALE GENOMIC DNA]</scope>
    <source>
        <strain evidence="2">NBRC 102515 / DSM 9628</strain>
    </source>
</reference>
<gene>
    <name evidence="1" type="ORF">GJA_4379</name>
</gene>
<name>W0VAU1_9BURK</name>
<protein>
    <submittedName>
        <fullName evidence="1">Uncharacterized protein</fullName>
    </submittedName>
</protein>
<dbReference type="STRING" id="1349767.GJA_4379"/>
<dbReference type="KEGG" id="jag:GJA_4379"/>
<accession>W0VAU1</accession>
<dbReference type="PATRIC" id="fig|1349767.4.peg.938"/>